<dbReference type="EMBL" id="CP003345">
    <property type="protein sequence ID" value="AFM03704.1"/>
    <property type="molecule type" value="Genomic_DNA"/>
</dbReference>
<protein>
    <submittedName>
        <fullName evidence="7">ABC-type multidrug transport system, ATPase component</fullName>
    </submittedName>
</protein>
<feature type="domain" description="ABC transporter" evidence="6">
    <location>
        <begin position="4"/>
        <end position="223"/>
    </location>
</feature>
<dbReference type="InterPro" id="IPR027417">
    <property type="entry name" value="P-loop_NTPase"/>
</dbReference>
<dbReference type="InterPro" id="IPR050763">
    <property type="entry name" value="ABC_transporter_ATP-binding"/>
</dbReference>
<evidence type="ECO:0000256" key="5">
    <source>
        <dbReference type="ARBA" id="ARBA00022840"/>
    </source>
</evidence>
<accession>I4AIB9</accession>
<dbReference type="PANTHER" id="PTHR42711:SF5">
    <property type="entry name" value="ABC TRANSPORTER ATP-BINDING PROTEIN NATA"/>
    <property type="match status" value="1"/>
</dbReference>
<dbReference type="Proteomes" id="UP000006054">
    <property type="component" value="Chromosome"/>
</dbReference>
<sequence length="286" mass="32355">MKTIEVNKVSYTYKGKTILSDVSLLVEEGDTFALLGENGSGKSTLIDVILGDITLSSGTIQVFGKTKPNFKKIGVVYDHLPFFPLLKVKEIINYFAAIYGVSASEVYEKYKVVFRLETIYESHIQQLSQGEKKRLAIMLSLLGNPKLLILDEPFSHIDPTIINSIWSVLKSENRTILYTTHDWGAITQQANKVAFIRDGKMTGIPLDTSTFKEQLPGSKKIVTRYDDNVKNILTDYNYYTTSDENVHIFCDDKDKSILSTIAKHTHNFSIQDTDIQDAYLYNTKNI</sequence>
<keyword evidence="5" id="KW-0067">ATP-binding</keyword>
<evidence type="ECO:0000256" key="2">
    <source>
        <dbReference type="ARBA" id="ARBA00022448"/>
    </source>
</evidence>
<dbReference type="OrthoDB" id="9785229at2"/>
<dbReference type="GO" id="GO:0005524">
    <property type="term" value="F:ATP binding"/>
    <property type="evidence" value="ECO:0007669"/>
    <property type="project" value="UniProtKB-KW"/>
</dbReference>
<dbReference type="PROSITE" id="PS50893">
    <property type="entry name" value="ABC_TRANSPORTER_2"/>
    <property type="match status" value="1"/>
</dbReference>
<dbReference type="eggNOG" id="COG1131">
    <property type="taxonomic scope" value="Bacteria"/>
</dbReference>
<dbReference type="RefSeq" id="WP_014797161.1">
    <property type="nucleotide sequence ID" value="NC_018018.1"/>
</dbReference>
<keyword evidence="4" id="KW-0547">Nucleotide-binding</keyword>
<evidence type="ECO:0000259" key="6">
    <source>
        <dbReference type="PROSITE" id="PS50893"/>
    </source>
</evidence>
<keyword evidence="2" id="KW-0813">Transport</keyword>
<evidence type="ECO:0000256" key="1">
    <source>
        <dbReference type="ARBA" id="ARBA00005417"/>
    </source>
</evidence>
<keyword evidence="3" id="KW-0536">Nodulation</keyword>
<dbReference type="Pfam" id="PF00005">
    <property type="entry name" value="ABC_tran"/>
    <property type="match status" value="1"/>
</dbReference>
<organism evidence="7 8">
    <name type="scientific">Bernardetia litoralis (strain ATCC 23117 / DSM 6794 / NBRC 15988 / NCIMB 1366 / Fx l1 / Sio-4)</name>
    <name type="common">Flexibacter litoralis</name>
    <dbReference type="NCBI Taxonomy" id="880071"/>
    <lineage>
        <taxon>Bacteria</taxon>
        <taxon>Pseudomonadati</taxon>
        <taxon>Bacteroidota</taxon>
        <taxon>Cytophagia</taxon>
        <taxon>Cytophagales</taxon>
        <taxon>Bernardetiaceae</taxon>
        <taxon>Bernardetia</taxon>
    </lineage>
</organism>
<dbReference type="Gene3D" id="3.40.50.300">
    <property type="entry name" value="P-loop containing nucleotide triphosphate hydrolases"/>
    <property type="match status" value="1"/>
</dbReference>
<reference evidence="8" key="1">
    <citation type="submission" date="2012-06" db="EMBL/GenBank/DDBJ databases">
        <title>The complete genome of Flexibacter litoralis DSM 6794.</title>
        <authorList>
            <person name="Lucas S."/>
            <person name="Copeland A."/>
            <person name="Lapidus A."/>
            <person name="Glavina del Rio T."/>
            <person name="Dalin E."/>
            <person name="Tice H."/>
            <person name="Bruce D."/>
            <person name="Goodwin L."/>
            <person name="Pitluck S."/>
            <person name="Peters L."/>
            <person name="Ovchinnikova G."/>
            <person name="Lu M."/>
            <person name="Kyrpides N."/>
            <person name="Mavromatis K."/>
            <person name="Ivanova N."/>
            <person name="Brettin T."/>
            <person name="Detter J.C."/>
            <person name="Han C."/>
            <person name="Larimer F."/>
            <person name="Land M."/>
            <person name="Hauser L."/>
            <person name="Markowitz V."/>
            <person name="Cheng J.-F."/>
            <person name="Hugenholtz P."/>
            <person name="Woyke T."/>
            <person name="Wu D."/>
            <person name="Spring S."/>
            <person name="Lang E."/>
            <person name="Kopitz M."/>
            <person name="Brambilla E."/>
            <person name="Klenk H.-P."/>
            <person name="Eisen J.A."/>
        </authorList>
    </citation>
    <scope>NUCLEOTIDE SEQUENCE [LARGE SCALE GENOMIC DNA]</scope>
    <source>
        <strain evidence="8">ATCC 23117 / DSM 6794 / NBRC 15988 / NCIMB 1366 / Sio-4</strain>
    </source>
</reference>
<dbReference type="KEGG" id="fli:Fleli_1270"/>
<dbReference type="STRING" id="880071.Fleli_1270"/>
<dbReference type="HOGENOM" id="CLU_000604_1_2_10"/>
<gene>
    <name evidence="7" type="ordered locus">Fleli_1270</name>
</gene>
<evidence type="ECO:0000256" key="4">
    <source>
        <dbReference type="ARBA" id="ARBA00022741"/>
    </source>
</evidence>
<keyword evidence="8" id="KW-1185">Reference proteome</keyword>
<name>I4AIB9_BERLS</name>
<proteinExistence type="inferred from homology"/>
<dbReference type="GO" id="GO:0016887">
    <property type="term" value="F:ATP hydrolysis activity"/>
    <property type="evidence" value="ECO:0007669"/>
    <property type="project" value="InterPro"/>
</dbReference>
<evidence type="ECO:0000256" key="3">
    <source>
        <dbReference type="ARBA" id="ARBA00022458"/>
    </source>
</evidence>
<dbReference type="CDD" id="cd03230">
    <property type="entry name" value="ABC_DR_subfamily_A"/>
    <property type="match status" value="1"/>
</dbReference>
<dbReference type="SMART" id="SM00382">
    <property type="entry name" value="AAA"/>
    <property type="match status" value="1"/>
</dbReference>
<comment type="similarity">
    <text evidence="1">Belongs to the ABC transporter superfamily.</text>
</comment>
<dbReference type="AlphaFoldDB" id="I4AIB9"/>
<dbReference type="InterPro" id="IPR003593">
    <property type="entry name" value="AAA+_ATPase"/>
</dbReference>
<dbReference type="SUPFAM" id="SSF52540">
    <property type="entry name" value="P-loop containing nucleoside triphosphate hydrolases"/>
    <property type="match status" value="1"/>
</dbReference>
<evidence type="ECO:0000313" key="7">
    <source>
        <dbReference type="EMBL" id="AFM03704.1"/>
    </source>
</evidence>
<evidence type="ECO:0000313" key="8">
    <source>
        <dbReference type="Proteomes" id="UP000006054"/>
    </source>
</evidence>
<dbReference type="PANTHER" id="PTHR42711">
    <property type="entry name" value="ABC TRANSPORTER ATP-BINDING PROTEIN"/>
    <property type="match status" value="1"/>
</dbReference>
<dbReference type="InterPro" id="IPR003439">
    <property type="entry name" value="ABC_transporter-like_ATP-bd"/>
</dbReference>